<protein>
    <submittedName>
        <fullName evidence="2">Uncharacterized protein</fullName>
    </submittedName>
</protein>
<accession>A0A8J7PAQ9</accession>
<keyword evidence="1" id="KW-0812">Transmembrane</keyword>
<evidence type="ECO:0000313" key="3">
    <source>
        <dbReference type="Proteomes" id="UP000664277"/>
    </source>
</evidence>
<organism evidence="2 3">
    <name type="scientific">Candidatus Obscuribacter phosphatis</name>
    <dbReference type="NCBI Taxonomy" id="1906157"/>
    <lineage>
        <taxon>Bacteria</taxon>
        <taxon>Bacillati</taxon>
        <taxon>Candidatus Melainabacteria</taxon>
        <taxon>Candidatus Obscuribacterales</taxon>
        <taxon>Candidatus Obscuribacteraceae</taxon>
        <taxon>Candidatus Obscuribacter</taxon>
    </lineage>
</organism>
<name>A0A8J7PAQ9_9BACT</name>
<dbReference type="Proteomes" id="UP000664277">
    <property type="component" value="Unassembled WGS sequence"/>
</dbReference>
<comment type="caution">
    <text evidence="2">The sequence shown here is derived from an EMBL/GenBank/DDBJ whole genome shotgun (WGS) entry which is preliminary data.</text>
</comment>
<dbReference type="EMBL" id="JAFLCK010000014">
    <property type="protein sequence ID" value="MBN8660937.1"/>
    <property type="molecule type" value="Genomic_DNA"/>
</dbReference>
<sequence>MKLPTLKFSFIIPNIFAYLSLLILLVVVWLVLPIYAVAKPMKHDFLSIFDYCAYALILIVFISKALAKGRRFIGKPLDSSLLFAYLGYGSYLSLFIMSSILCRRLNFCLLKGFSLPYAFLVLLALSMVLITKGRGSRLNQLVAYPACLGLLLAMVALPLLQGAWLPLLALPGVFIVMTWLVKKNEREEALRLSMEDLSEVLEGTKIEVVQDEGEKLEPVQVIEAKFKILPYLY</sequence>
<feature type="transmembrane region" description="Helical" evidence="1">
    <location>
        <begin position="79"/>
        <end position="101"/>
    </location>
</feature>
<dbReference type="AlphaFoldDB" id="A0A8J7PAQ9"/>
<feature type="transmembrane region" description="Helical" evidence="1">
    <location>
        <begin position="113"/>
        <end position="131"/>
    </location>
</feature>
<reference evidence="2" key="1">
    <citation type="submission" date="2021-02" db="EMBL/GenBank/DDBJ databases">
        <title>Genome-Resolved Metagenomics of a Microbial Community Performing Photosynthetic Biological Nutrient Removal.</title>
        <authorList>
            <person name="Mcdaniel E.A."/>
        </authorList>
    </citation>
    <scope>NUCLEOTIDE SEQUENCE</scope>
    <source>
        <strain evidence="2">UWPOB_OBS1</strain>
    </source>
</reference>
<keyword evidence="1" id="KW-1133">Transmembrane helix</keyword>
<gene>
    <name evidence="2" type="ORF">J0M35_11265</name>
</gene>
<evidence type="ECO:0000313" key="2">
    <source>
        <dbReference type="EMBL" id="MBN8660937.1"/>
    </source>
</evidence>
<feature type="transmembrane region" description="Helical" evidence="1">
    <location>
        <begin position="48"/>
        <end position="67"/>
    </location>
</feature>
<feature type="transmembrane region" description="Helical" evidence="1">
    <location>
        <begin position="163"/>
        <end position="181"/>
    </location>
</feature>
<keyword evidence="1" id="KW-0472">Membrane</keyword>
<proteinExistence type="predicted"/>
<evidence type="ECO:0000256" key="1">
    <source>
        <dbReference type="SAM" id="Phobius"/>
    </source>
</evidence>
<feature type="transmembrane region" description="Helical" evidence="1">
    <location>
        <begin position="12"/>
        <end position="36"/>
    </location>
</feature>